<name>Q138V0_RHOPS</name>
<dbReference type="HOGENOM" id="CLU_2370951_0_0_5"/>
<evidence type="ECO:0000313" key="1">
    <source>
        <dbReference type="EMBL" id="ABE39389.1"/>
    </source>
</evidence>
<dbReference type="KEGG" id="rpd:RPD_2154"/>
<evidence type="ECO:0000313" key="2">
    <source>
        <dbReference type="Proteomes" id="UP000001818"/>
    </source>
</evidence>
<gene>
    <name evidence="1" type="ordered locus">RPD_2154</name>
</gene>
<dbReference type="Proteomes" id="UP000001818">
    <property type="component" value="Chromosome"/>
</dbReference>
<protein>
    <submittedName>
        <fullName evidence="1">Uncharacterized protein</fullName>
    </submittedName>
</protein>
<dbReference type="AlphaFoldDB" id="Q138V0"/>
<dbReference type="EMBL" id="CP000283">
    <property type="protein sequence ID" value="ABE39389.1"/>
    <property type="molecule type" value="Genomic_DNA"/>
</dbReference>
<dbReference type="BioCyc" id="RPAL316057:RPD_RS10815-MONOMER"/>
<proteinExistence type="predicted"/>
<accession>Q138V0</accession>
<organism evidence="1 2">
    <name type="scientific">Rhodopseudomonas palustris (strain BisB5)</name>
    <dbReference type="NCBI Taxonomy" id="316057"/>
    <lineage>
        <taxon>Bacteria</taxon>
        <taxon>Pseudomonadati</taxon>
        <taxon>Pseudomonadota</taxon>
        <taxon>Alphaproteobacteria</taxon>
        <taxon>Hyphomicrobiales</taxon>
        <taxon>Nitrobacteraceae</taxon>
        <taxon>Rhodopseudomonas</taxon>
    </lineage>
</organism>
<reference evidence="1 2" key="1">
    <citation type="submission" date="2006-03" db="EMBL/GenBank/DDBJ databases">
        <title>Complete sequence of Rhodopseudomonas palustris BisB5.</title>
        <authorList>
            <consortium name="US DOE Joint Genome Institute"/>
            <person name="Copeland A."/>
            <person name="Lucas S."/>
            <person name="Lapidus A."/>
            <person name="Barry K."/>
            <person name="Detter J.C."/>
            <person name="Glavina del Rio T."/>
            <person name="Hammon N."/>
            <person name="Israni S."/>
            <person name="Dalin E."/>
            <person name="Tice H."/>
            <person name="Pitluck S."/>
            <person name="Chain P."/>
            <person name="Malfatti S."/>
            <person name="Shin M."/>
            <person name="Vergez L."/>
            <person name="Schmutz J."/>
            <person name="Larimer F."/>
            <person name="Land M."/>
            <person name="Hauser L."/>
            <person name="Pelletier D.A."/>
            <person name="Kyrpides N."/>
            <person name="Lykidis A."/>
            <person name="Oda Y."/>
            <person name="Harwood C.S."/>
            <person name="Richardson P."/>
        </authorList>
    </citation>
    <scope>NUCLEOTIDE SEQUENCE [LARGE SCALE GENOMIC DNA]</scope>
    <source>
        <strain evidence="1 2">BisB5</strain>
    </source>
</reference>
<sequence>MSKISNWKEWDGRADAELAALYVEQRLDRDAVAAMMGRSLSSISNRVSRFKMTEREKVQMRRCLGGCERLFPSSWIGHRQCPACYASNAGLMECA</sequence>